<evidence type="ECO:0000259" key="1">
    <source>
        <dbReference type="Pfam" id="PF26593"/>
    </source>
</evidence>
<accession>A0A1G1XPA5</accession>
<organism evidence="2 3">
    <name type="scientific">Candidatus Buchananbacteria bacterium RBG_13_36_9</name>
    <dbReference type="NCBI Taxonomy" id="1797530"/>
    <lineage>
        <taxon>Bacteria</taxon>
        <taxon>Candidatus Buchananiibacteriota</taxon>
    </lineage>
</organism>
<sequence>MAKPSTRKYLSISEIRDNTVILKDGTLRAVVLCSSLNFALKSEEEQNALIYGYIEFLNSMDHPLQIIVQSRKLDIEGYIRRLQEAQRTQTNELLKIQIISYIDYINELIEIGEIMTKRFFIVIPYNPMGDKSKSFWQRFKELFVSGQFIKMKKEKFLEYQEALNLRISNILSGLKGMGLEAVLLDTQSLIELYYNTYNPQTSQNQK</sequence>
<feature type="non-terminal residue" evidence="2">
    <location>
        <position position="206"/>
    </location>
</feature>
<dbReference type="AlphaFoldDB" id="A0A1G1XPA5"/>
<evidence type="ECO:0000313" key="2">
    <source>
        <dbReference type="EMBL" id="OGY41782.1"/>
    </source>
</evidence>
<proteinExistence type="predicted"/>
<dbReference type="InterPro" id="IPR058596">
    <property type="entry name" value="TraC-like_dom"/>
</dbReference>
<comment type="caution">
    <text evidence="2">The sequence shown here is derived from an EMBL/GenBank/DDBJ whole genome shotgun (WGS) entry which is preliminary data.</text>
</comment>
<reference evidence="2 3" key="1">
    <citation type="journal article" date="2016" name="Nat. Commun.">
        <title>Thousands of microbial genomes shed light on interconnected biogeochemical processes in an aquifer system.</title>
        <authorList>
            <person name="Anantharaman K."/>
            <person name="Brown C.T."/>
            <person name="Hug L.A."/>
            <person name="Sharon I."/>
            <person name="Castelle C.J."/>
            <person name="Probst A.J."/>
            <person name="Thomas B.C."/>
            <person name="Singh A."/>
            <person name="Wilkins M.J."/>
            <person name="Karaoz U."/>
            <person name="Brodie E.L."/>
            <person name="Williams K.H."/>
            <person name="Hubbard S.S."/>
            <person name="Banfield J.F."/>
        </authorList>
    </citation>
    <scope>NUCLEOTIDE SEQUENCE [LARGE SCALE GENOMIC DNA]</scope>
</reference>
<name>A0A1G1XPA5_9BACT</name>
<dbReference type="Proteomes" id="UP000176498">
    <property type="component" value="Unassembled WGS sequence"/>
</dbReference>
<feature type="domain" description="TraC-like" evidence="1">
    <location>
        <begin position="17"/>
        <end position="151"/>
    </location>
</feature>
<gene>
    <name evidence="2" type="ORF">A2Y82_02835</name>
</gene>
<dbReference type="EMBL" id="MHHZ01000014">
    <property type="protein sequence ID" value="OGY41782.1"/>
    <property type="molecule type" value="Genomic_DNA"/>
</dbReference>
<protein>
    <recommendedName>
        <fullName evidence="1">TraC-like domain-containing protein</fullName>
    </recommendedName>
</protein>
<evidence type="ECO:0000313" key="3">
    <source>
        <dbReference type="Proteomes" id="UP000176498"/>
    </source>
</evidence>
<dbReference type="Pfam" id="PF26593">
    <property type="entry name" value="TraC-like"/>
    <property type="match status" value="1"/>
</dbReference>